<organism evidence="2 3">
    <name type="scientific">Thalassiosira pseudonana</name>
    <name type="common">Marine diatom</name>
    <name type="synonym">Cyclotella nana</name>
    <dbReference type="NCBI Taxonomy" id="35128"/>
    <lineage>
        <taxon>Eukaryota</taxon>
        <taxon>Sar</taxon>
        <taxon>Stramenopiles</taxon>
        <taxon>Ochrophyta</taxon>
        <taxon>Bacillariophyta</taxon>
        <taxon>Coscinodiscophyceae</taxon>
        <taxon>Thalassiosirophycidae</taxon>
        <taxon>Thalassiosirales</taxon>
        <taxon>Thalassiosiraceae</taxon>
        <taxon>Thalassiosira</taxon>
    </lineage>
</organism>
<dbReference type="Proteomes" id="UP000001449">
    <property type="component" value="Chromosome 1"/>
</dbReference>
<name>B8BSX4_THAPS</name>
<feature type="region of interest" description="Disordered" evidence="1">
    <location>
        <begin position="1"/>
        <end position="64"/>
    </location>
</feature>
<dbReference type="InParanoid" id="B8BSX4"/>
<dbReference type="GeneID" id="7445035"/>
<feature type="compositionally biased region" description="Acidic residues" evidence="1">
    <location>
        <begin position="35"/>
        <end position="54"/>
    </location>
</feature>
<sequence length="210" mass="23448">MPFSKTKGKPKYTCSGNINANGKRRSIANHADGVTNEEEESDVGVDDDDDDDDVSTFQSSSDAAGGELTKCSVCKKRFCRKNCLIGACVQCCNDPTCAPHSEAREQLKRKKAILDGTNVITELAKKKRASKVTPGLFHDTSIEYFGETAVLWNVGEFLENTKLREDAMRRCRRKTATVQSKRESENKVGGGRAKRFKYIHEQLYQKSLQK</sequence>
<evidence type="ECO:0000313" key="3">
    <source>
        <dbReference type="Proteomes" id="UP000001449"/>
    </source>
</evidence>
<dbReference type="RefSeq" id="XP_002286562.1">
    <property type="nucleotide sequence ID" value="XM_002286526.1"/>
</dbReference>
<reference evidence="2 3" key="1">
    <citation type="journal article" date="2004" name="Science">
        <title>The genome of the diatom Thalassiosira pseudonana: ecology, evolution, and metabolism.</title>
        <authorList>
            <person name="Armbrust E.V."/>
            <person name="Berges J.A."/>
            <person name="Bowler C."/>
            <person name="Green B.R."/>
            <person name="Martinez D."/>
            <person name="Putnam N.H."/>
            <person name="Zhou S."/>
            <person name="Allen A.E."/>
            <person name="Apt K.E."/>
            <person name="Bechner M."/>
            <person name="Brzezinski M.A."/>
            <person name="Chaal B.K."/>
            <person name="Chiovitti A."/>
            <person name="Davis A.K."/>
            <person name="Demarest M.S."/>
            <person name="Detter J.C."/>
            <person name="Glavina T."/>
            <person name="Goodstein D."/>
            <person name="Hadi M.Z."/>
            <person name="Hellsten U."/>
            <person name="Hildebrand M."/>
            <person name="Jenkins B.D."/>
            <person name="Jurka J."/>
            <person name="Kapitonov V.V."/>
            <person name="Kroger N."/>
            <person name="Lau W.W."/>
            <person name="Lane T.W."/>
            <person name="Larimer F.W."/>
            <person name="Lippmeier J.C."/>
            <person name="Lucas S."/>
            <person name="Medina M."/>
            <person name="Montsant A."/>
            <person name="Obornik M."/>
            <person name="Parker M.S."/>
            <person name="Palenik B."/>
            <person name="Pazour G.J."/>
            <person name="Richardson P.M."/>
            <person name="Rynearson T.A."/>
            <person name="Saito M.A."/>
            <person name="Schwartz D.C."/>
            <person name="Thamatrakoln K."/>
            <person name="Valentin K."/>
            <person name="Vardi A."/>
            <person name="Wilkerson F.P."/>
            <person name="Rokhsar D.S."/>
        </authorList>
    </citation>
    <scope>NUCLEOTIDE SEQUENCE [LARGE SCALE GENOMIC DNA]</scope>
    <source>
        <strain evidence="2 3">CCMP1335</strain>
    </source>
</reference>
<dbReference type="HOGENOM" id="CLU_1312401_0_0_1"/>
<feature type="compositionally biased region" description="Basic residues" evidence="1">
    <location>
        <begin position="1"/>
        <end position="10"/>
    </location>
</feature>
<dbReference type="EMBL" id="CM000638">
    <property type="protein sequence ID" value="EED96203.1"/>
    <property type="molecule type" value="Genomic_DNA"/>
</dbReference>
<dbReference type="PaxDb" id="35128-Thaps954"/>
<evidence type="ECO:0000256" key="1">
    <source>
        <dbReference type="SAM" id="MobiDB-lite"/>
    </source>
</evidence>
<accession>B8BSX4</accession>
<protein>
    <submittedName>
        <fullName evidence="2">Uncharacterized protein</fullName>
    </submittedName>
</protein>
<evidence type="ECO:0000313" key="2">
    <source>
        <dbReference type="EMBL" id="EED96203.1"/>
    </source>
</evidence>
<keyword evidence="3" id="KW-1185">Reference proteome</keyword>
<proteinExistence type="predicted"/>
<dbReference type="KEGG" id="tps:THAPSDRAFT_954"/>
<gene>
    <name evidence="2" type="ORF">THAPSDRAFT_954</name>
</gene>
<dbReference type="AlphaFoldDB" id="B8BSX4"/>
<reference evidence="2 3" key="2">
    <citation type="journal article" date="2008" name="Nature">
        <title>The Phaeodactylum genome reveals the evolutionary history of diatom genomes.</title>
        <authorList>
            <person name="Bowler C."/>
            <person name="Allen A.E."/>
            <person name="Badger J.H."/>
            <person name="Grimwood J."/>
            <person name="Jabbari K."/>
            <person name="Kuo A."/>
            <person name="Maheswari U."/>
            <person name="Martens C."/>
            <person name="Maumus F."/>
            <person name="Otillar R.P."/>
            <person name="Rayko E."/>
            <person name="Salamov A."/>
            <person name="Vandepoele K."/>
            <person name="Beszteri B."/>
            <person name="Gruber A."/>
            <person name="Heijde M."/>
            <person name="Katinka M."/>
            <person name="Mock T."/>
            <person name="Valentin K."/>
            <person name="Verret F."/>
            <person name="Berges J.A."/>
            <person name="Brownlee C."/>
            <person name="Cadoret J.P."/>
            <person name="Chiovitti A."/>
            <person name="Choi C.J."/>
            <person name="Coesel S."/>
            <person name="De Martino A."/>
            <person name="Detter J.C."/>
            <person name="Durkin C."/>
            <person name="Falciatore A."/>
            <person name="Fournet J."/>
            <person name="Haruta M."/>
            <person name="Huysman M.J."/>
            <person name="Jenkins B.D."/>
            <person name="Jiroutova K."/>
            <person name="Jorgensen R.E."/>
            <person name="Joubert Y."/>
            <person name="Kaplan A."/>
            <person name="Kroger N."/>
            <person name="Kroth P.G."/>
            <person name="La Roche J."/>
            <person name="Lindquist E."/>
            <person name="Lommer M."/>
            <person name="Martin-Jezequel V."/>
            <person name="Lopez P.J."/>
            <person name="Lucas S."/>
            <person name="Mangogna M."/>
            <person name="McGinnis K."/>
            <person name="Medlin L.K."/>
            <person name="Montsant A."/>
            <person name="Oudot-Le Secq M.P."/>
            <person name="Napoli C."/>
            <person name="Obornik M."/>
            <person name="Parker M.S."/>
            <person name="Petit J.L."/>
            <person name="Porcel B.M."/>
            <person name="Poulsen N."/>
            <person name="Robison M."/>
            <person name="Rychlewski L."/>
            <person name="Rynearson T.A."/>
            <person name="Schmutz J."/>
            <person name="Shapiro H."/>
            <person name="Siaut M."/>
            <person name="Stanley M."/>
            <person name="Sussman M.R."/>
            <person name="Taylor A.R."/>
            <person name="Vardi A."/>
            <person name="von Dassow P."/>
            <person name="Vyverman W."/>
            <person name="Willis A."/>
            <person name="Wyrwicz L.S."/>
            <person name="Rokhsar D.S."/>
            <person name="Weissenbach J."/>
            <person name="Armbrust E.V."/>
            <person name="Green B.R."/>
            <person name="Van de Peer Y."/>
            <person name="Grigoriev I.V."/>
        </authorList>
    </citation>
    <scope>NUCLEOTIDE SEQUENCE [LARGE SCALE GENOMIC DNA]</scope>
    <source>
        <strain evidence="2 3">CCMP1335</strain>
    </source>
</reference>